<comment type="similarity">
    <text evidence="1">Belongs to the sel-1 family.</text>
</comment>
<dbReference type="Gene3D" id="1.25.40.10">
    <property type="entry name" value="Tetratricopeptide repeat domain"/>
    <property type="match status" value="3"/>
</dbReference>
<evidence type="ECO:0000313" key="2">
    <source>
        <dbReference type="EMBL" id="CAL8107753.1"/>
    </source>
</evidence>
<organism evidence="2 3">
    <name type="scientific">Orchesella dallaii</name>
    <dbReference type="NCBI Taxonomy" id="48710"/>
    <lineage>
        <taxon>Eukaryota</taxon>
        <taxon>Metazoa</taxon>
        <taxon>Ecdysozoa</taxon>
        <taxon>Arthropoda</taxon>
        <taxon>Hexapoda</taxon>
        <taxon>Collembola</taxon>
        <taxon>Entomobryomorpha</taxon>
        <taxon>Entomobryoidea</taxon>
        <taxon>Orchesellidae</taxon>
        <taxon>Orchesellinae</taxon>
        <taxon>Orchesella</taxon>
    </lineage>
</organism>
<dbReference type="SUPFAM" id="SSF48452">
    <property type="entry name" value="TPR-like"/>
    <property type="match status" value="1"/>
</dbReference>
<comment type="caution">
    <text evidence="2">The sequence shown here is derived from an EMBL/GenBank/DDBJ whole genome shotgun (WGS) entry which is preliminary data.</text>
</comment>
<dbReference type="SMART" id="SM00671">
    <property type="entry name" value="SEL1"/>
    <property type="match status" value="5"/>
</dbReference>
<sequence length="919" mass="106070">MDSYSPQQYFYKLENMLLNSSQVLRKLFRLHWKTTTGKPWEETEQQGKEYIDGLGQSVYKDATKKQKPLISKGLLSEWDLPTLSSALQLFRNAEHEDDKAKSEYNAVISLKRLSNELSRHPTKKFFKKEFNRRFDTFRASLRALQVKEERIDIMVEKAGATSSQTTFESFKKLVEDGEKKVNSNEFAKALECFEIAANIPSLLLVYQGIAFEKRAECSVILLTNQNKQYVNQTEAEKYKIPVFFDAKQALECNDESWKAHHLLAQLYAVCKDLDKAFEHCEAALVLAPEQTQLKTYLNYLKTLKGWLNLVEKFDFRIPFLPVPITEFAIRIKAEKGIIIKLTEEQMRVVQKSGVYKGQEEVMQGNEYARGLTVSQNYEEAVRLFIKAAEVKNAAGIYALGFCYFYELGVKKNLERAHELFLQAASFSGSIPVPTSDFCVENFGVADSQFALATFYLDDMVGEPDCSKVIKWFKKSAENGSEMAAHTLGAMHIAGIGIPRNLKIGETYLKQAINLGNDAAAQQLFKFYDSFGEPDKARVMQLILKNQDFIKVTNSDEIDLTIRNTRGILLRKQCEQNILEFEAKNNVNGSNMLFSVRYHLYESGGISVERIFKFLKEAQSTGTSYNLWLDGSFKWDDRPYEKLVRLLYEGSPSATFVMDSLQSNYELWTAIIQITAENIRKEDSSRLIKLLFEVFFRHVLYATHIYLPADGVTKLKRVTTQLFERICVGNMNYGSEVDKNIRFCYVYVQILCKIQGEPKEDMSLVHILKEGIETYPDHNPFYNLLSYLHLRDDEHEAGLYYAEKGLEKFPKDTQLQFAKAKHFSMLPNSDREEILENYKLLFWVKGVNPPDYWQMPEAYYSIANIYRISFGVDENNKRALSLMKQYYKIGQWSEGNMLPCYLPYKSKNKVLVENAIKRLK</sequence>
<name>A0ABP1QLH0_9HEXA</name>
<evidence type="ECO:0000256" key="1">
    <source>
        <dbReference type="ARBA" id="ARBA00038101"/>
    </source>
</evidence>
<dbReference type="SMART" id="SM00028">
    <property type="entry name" value="TPR"/>
    <property type="match status" value="1"/>
</dbReference>
<dbReference type="Proteomes" id="UP001642540">
    <property type="component" value="Unassembled WGS sequence"/>
</dbReference>
<keyword evidence="3" id="KW-1185">Reference proteome</keyword>
<dbReference type="InterPro" id="IPR019734">
    <property type="entry name" value="TPR_rpt"/>
</dbReference>
<dbReference type="InterPro" id="IPR011990">
    <property type="entry name" value="TPR-like_helical_dom_sf"/>
</dbReference>
<accession>A0ABP1QLH0</accession>
<dbReference type="EMBL" id="CAXLJM020000039">
    <property type="protein sequence ID" value="CAL8107753.1"/>
    <property type="molecule type" value="Genomic_DNA"/>
</dbReference>
<proteinExistence type="inferred from homology"/>
<dbReference type="SUPFAM" id="SSF81901">
    <property type="entry name" value="HCP-like"/>
    <property type="match status" value="2"/>
</dbReference>
<dbReference type="PANTHER" id="PTHR11102">
    <property type="entry name" value="SEL-1-LIKE PROTEIN"/>
    <property type="match status" value="1"/>
</dbReference>
<dbReference type="InterPro" id="IPR006597">
    <property type="entry name" value="Sel1-like"/>
</dbReference>
<dbReference type="InterPro" id="IPR050767">
    <property type="entry name" value="Sel1_AlgK"/>
</dbReference>
<gene>
    <name evidence="2" type="ORF">ODALV1_LOCUS12762</name>
</gene>
<dbReference type="Pfam" id="PF08238">
    <property type="entry name" value="Sel1"/>
    <property type="match status" value="5"/>
</dbReference>
<evidence type="ECO:0000313" key="3">
    <source>
        <dbReference type="Proteomes" id="UP001642540"/>
    </source>
</evidence>
<protein>
    <submittedName>
        <fullName evidence="2">Uncharacterized protein</fullName>
    </submittedName>
</protein>
<reference evidence="2 3" key="1">
    <citation type="submission" date="2024-08" db="EMBL/GenBank/DDBJ databases">
        <authorList>
            <person name="Cucini C."/>
            <person name="Frati F."/>
        </authorList>
    </citation>
    <scope>NUCLEOTIDE SEQUENCE [LARGE SCALE GENOMIC DNA]</scope>
</reference>
<dbReference type="PANTHER" id="PTHR11102:SF147">
    <property type="entry name" value="SEL1L ADAPTOR SUBUNIT OF ERAD E3 UBIQUITIN LIGASE"/>
    <property type="match status" value="1"/>
</dbReference>